<evidence type="ECO:0000256" key="2">
    <source>
        <dbReference type="RuleBase" id="RU000682"/>
    </source>
</evidence>
<evidence type="ECO:0000313" key="4">
    <source>
        <dbReference type="EMBL" id="OQS54153.1"/>
    </source>
</evidence>
<dbReference type="Gene3D" id="1.10.10.60">
    <property type="entry name" value="Homeodomain-like"/>
    <property type="match status" value="1"/>
</dbReference>
<evidence type="ECO:0000313" key="5">
    <source>
        <dbReference type="Proteomes" id="UP000192758"/>
    </source>
</evidence>
<keyword evidence="1 2" id="KW-0238">DNA-binding</keyword>
<feature type="DNA-binding region" description="Homeobox" evidence="1">
    <location>
        <begin position="40"/>
        <end position="83"/>
    </location>
</feature>
<reference evidence="4 5" key="1">
    <citation type="journal article" date="2017" name="Environ. Microbiol.">
        <title>Decay of the glycolytic pathway and adaptation to intranuclear parasitism within Enterocytozoonidae microsporidia.</title>
        <authorList>
            <person name="Wiredu Boakye D."/>
            <person name="Jaroenlak P."/>
            <person name="Prachumwat A."/>
            <person name="Williams T.A."/>
            <person name="Bateman K.S."/>
            <person name="Itsathitphaisarn O."/>
            <person name="Sritunyalucksana K."/>
            <person name="Paszkiewicz K.H."/>
            <person name="Moore K.A."/>
            <person name="Stentiford G.D."/>
            <person name="Williams B.A."/>
        </authorList>
    </citation>
    <scope>NUCLEOTIDE SEQUENCE [LARGE SCALE GENOMIC DNA]</scope>
    <source>
        <strain evidence="4 5">TH1</strain>
    </source>
</reference>
<dbReference type="AlphaFoldDB" id="A0A1W0E4J2"/>
<sequence length="248" mass="28801">MKKNLNVEQYNTLVNDAIEGFLTLMHTPVPYVYNKRKSDREVHLLENIFTISKYPSKTIKNQVCILANANYKTVNVWFQNKRNCPITNKDESIHDKKINFFVKKHSSEIKSSASAGKNIQIAKPIDLCNALYREEGASQFIKGFPFFSKSDKKQMLKMIQSKQKSLKEIISSQLEKNDATEEDVLMYQLQEGIILRTKLNKEKYGLIDDKKLNFSISTDYLLAVMFINMSIADKKLFLKLRRRIAETE</sequence>
<dbReference type="InterPro" id="IPR009057">
    <property type="entry name" value="Homeodomain-like_sf"/>
</dbReference>
<accession>A0A1W0E4J2</accession>
<keyword evidence="5" id="KW-1185">Reference proteome</keyword>
<evidence type="ECO:0000256" key="1">
    <source>
        <dbReference type="PROSITE-ProRule" id="PRU00108"/>
    </source>
</evidence>
<protein>
    <recommendedName>
        <fullName evidence="3">Homeobox domain-containing protein</fullName>
    </recommendedName>
</protein>
<evidence type="ECO:0000259" key="3">
    <source>
        <dbReference type="PROSITE" id="PS50071"/>
    </source>
</evidence>
<dbReference type="CDD" id="cd00086">
    <property type="entry name" value="homeodomain"/>
    <property type="match status" value="1"/>
</dbReference>
<comment type="caution">
    <text evidence="4">The sequence shown here is derived from an EMBL/GenBank/DDBJ whole genome shotgun (WGS) entry which is preliminary data.</text>
</comment>
<dbReference type="VEuPathDB" id="MicrosporidiaDB:EHP00_1755"/>
<dbReference type="OrthoDB" id="2194933at2759"/>
<keyword evidence="1 2" id="KW-0371">Homeobox</keyword>
<dbReference type="InterPro" id="IPR001356">
    <property type="entry name" value="HD"/>
</dbReference>
<proteinExistence type="predicted"/>
<feature type="domain" description="Homeobox" evidence="3">
    <location>
        <begin position="38"/>
        <end position="82"/>
    </location>
</feature>
<organism evidence="4 5">
    <name type="scientific">Ecytonucleospora hepatopenaei</name>
    <dbReference type="NCBI Taxonomy" id="646526"/>
    <lineage>
        <taxon>Eukaryota</taxon>
        <taxon>Fungi</taxon>
        <taxon>Fungi incertae sedis</taxon>
        <taxon>Microsporidia</taxon>
        <taxon>Enterocytozoonidae</taxon>
        <taxon>Ecytonucleospora</taxon>
    </lineage>
</organism>
<dbReference type="Pfam" id="PF00046">
    <property type="entry name" value="Homeodomain"/>
    <property type="match status" value="1"/>
</dbReference>
<dbReference type="SUPFAM" id="SSF46689">
    <property type="entry name" value="Homeodomain-like"/>
    <property type="match status" value="1"/>
</dbReference>
<dbReference type="GO" id="GO:0005634">
    <property type="term" value="C:nucleus"/>
    <property type="evidence" value="ECO:0007669"/>
    <property type="project" value="UniProtKB-SubCell"/>
</dbReference>
<comment type="subcellular location">
    <subcellularLocation>
        <location evidence="1 2">Nucleus</location>
    </subcellularLocation>
</comment>
<dbReference type="Proteomes" id="UP000192758">
    <property type="component" value="Unassembled WGS sequence"/>
</dbReference>
<dbReference type="GO" id="GO:0003677">
    <property type="term" value="F:DNA binding"/>
    <property type="evidence" value="ECO:0007669"/>
    <property type="project" value="UniProtKB-UniRule"/>
</dbReference>
<gene>
    <name evidence="4" type="ORF">EHP00_1755</name>
</gene>
<name>A0A1W0E4J2_9MICR</name>
<dbReference type="PROSITE" id="PS50071">
    <property type="entry name" value="HOMEOBOX_2"/>
    <property type="match status" value="1"/>
</dbReference>
<dbReference type="EMBL" id="MNPJ01000022">
    <property type="protein sequence ID" value="OQS54153.1"/>
    <property type="molecule type" value="Genomic_DNA"/>
</dbReference>
<keyword evidence="1 2" id="KW-0539">Nucleus</keyword>